<dbReference type="GO" id="GO:0070566">
    <property type="term" value="F:adenylyltransferase activity"/>
    <property type="evidence" value="ECO:0007669"/>
    <property type="project" value="TreeGrafter"/>
</dbReference>
<reference evidence="5" key="1">
    <citation type="submission" date="2021-01" db="EMBL/GenBank/DDBJ databases">
        <title>Genome sequence of strain Noviherbaspirillum sp. DKR-6.</title>
        <authorList>
            <person name="Chaudhary D.K."/>
        </authorList>
    </citation>
    <scope>NUCLEOTIDE SEQUENCE</scope>
    <source>
        <strain evidence="5">DKR-6</strain>
    </source>
</reference>
<dbReference type="InterPro" id="IPR002123">
    <property type="entry name" value="Plipid/glycerol_acylTrfase"/>
</dbReference>
<evidence type="ECO:0000256" key="2">
    <source>
        <dbReference type="ARBA" id="ARBA00022598"/>
    </source>
</evidence>
<dbReference type="EMBL" id="JAEPBG010000013">
    <property type="protein sequence ID" value="MBK4737588.1"/>
    <property type="molecule type" value="Genomic_DNA"/>
</dbReference>
<protein>
    <submittedName>
        <fullName evidence="5">AMP-binding protein</fullName>
    </submittedName>
</protein>
<feature type="transmembrane region" description="Helical" evidence="3">
    <location>
        <begin position="705"/>
        <end position="725"/>
    </location>
</feature>
<keyword evidence="3" id="KW-0472">Membrane</keyword>
<dbReference type="GO" id="GO:0006633">
    <property type="term" value="P:fatty acid biosynthetic process"/>
    <property type="evidence" value="ECO:0007669"/>
    <property type="project" value="TreeGrafter"/>
</dbReference>
<dbReference type="InterPro" id="IPR045851">
    <property type="entry name" value="AMP-bd_C_sf"/>
</dbReference>
<evidence type="ECO:0000313" key="5">
    <source>
        <dbReference type="EMBL" id="MBK4737588.1"/>
    </source>
</evidence>
<dbReference type="InterPro" id="IPR020845">
    <property type="entry name" value="AMP-binding_CS"/>
</dbReference>
<feature type="domain" description="Carrier" evidence="4">
    <location>
        <begin position="21"/>
        <end position="96"/>
    </location>
</feature>
<dbReference type="Pfam" id="PF00501">
    <property type="entry name" value="AMP-binding"/>
    <property type="match status" value="1"/>
</dbReference>
<dbReference type="InterPro" id="IPR042099">
    <property type="entry name" value="ANL_N_sf"/>
</dbReference>
<evidence type="ECO:0000256" key="3">
    <source>
        <dbReference type="SAM" id="Phobius"/>
    </source>
</evidence>
<dbReference type="SUPFAM" id="SSF47336">
    <property type="entry name" value="ACP-like"/>
    <property type="match status" value="1"/>
</dbReference>
<name>A0A934T3A6_9BURK</name>
<dbReference type="Pfam" id="PF00550">
    <property type="entry name" value="PP-binding"/>
    <property type="match status" value="1"/>
</dbReference>
<evidence type="ECO:0000313" key="6">
    <source>
        <dbReference type="Proteomes" id="UP000622890"/>
    </source>
</evidence>
<dbReference type="InterPro" id="IPR009081">
    <property type="entry name" value="PP-bd_ACP"/>
</dbReference>
<dbReference type="SUPFAM" id="SSF56801">
    <property type="entry name" value="Acetyl-CoA synthetase-like"/>
    <property type="match status" value="1"/>
</dbReference>
<evidence type="ECO:0000259" key="4">
    <source>
        <dbReference type="PROSITE" id="PS50075"/>
    </source>
</evidence>
<keyword evidence="2" id="KW-0436">Ligase</keyword>
<dbReference type="GO" id="GO:0016874">
    <property type="term" value="F:ligase activity"/>
    <property type="evidence" value="ECO:0007669"/>
    <property type="project" value="UniProtKB-KW"/>
</dbReference>
<dbReference type="InterPro" id="IPR000873">
    <property type="entry name" value="AMP-dep_synth/lig_dom"/>
</dbReference>
<dbReference type="SUPFAM" id="SSF69593">
    <property type="entry name" value="Glycerol-3-phosphate (1)-acyltransferase"/>
    <property type="match status" value="1"/>
</dbReference>
<dbReference type="GO" id="GO:0005886">
    <property type="term" value="C:plasma membrane"/>
    <property type="evidence" value="ECO:0007669"/>
    <property type="project" value="TreeGrafter"/>
</dbReference>
<dbReference type="PANTHER" id="PTHR22754">
    <property type="entry name" value="DISCO-INTERACTING PROTEIN 2 DIP2 -RELATED"/>
    <property type="match status" value="1"/>
</dbReference>
<dbReference type="PROSITE" id="PS00455">
    <property type="entry name" value="AMP_BINDING"/>
    <property type="match status" value="1"/>
</dbReference>
<keyword evidence="3" id="KW-0812">Transmembrane</keyword>
<dbReference type="Proteomes" id="UP000622890">
    <property type="component" value="Unassembled WGS sequence"/>
</dbReference>
<proteinExistence type="inferred from homology"/>
<dbReference type="RefSeq" id="WP_200596015.1">
    <property type="nucleotide sequence ID" value="NZ_JAEPBG010000013.1"/>
</dbReference>
<gene>
    <name evidence="5" type="ORF">JJB74_23460</name>
</gene>
<dbReference type="GO" id="GO:0016746">
    <property type="term" value="F:acyltransferase activity"/>
    <property type="evidence" value="ECO:0007669"/>
    <property type="project" value="InterPro"/>
</dbReference>
<dbReference type="Gene3D" id="1.10.1200.10">
    <property type="entry name" value="ACP-like"/>
    <property type="match status" value="1"/>
</dbReference>
<comment type="similarity">
    <text evidence="1">Belongs to the ATP-dependent AMP-binding enzyme family.</text>
</comment>
<organism evidence="5 6">
    <name type="scientific">Noviherbaspirillum pedocola</name>
    <dbReference type="NCBI Taxonomy" id="2801341"/>
    <lineage>
        <taxon>Bacteria</taxon>
        <taxon>Pseudomonadati</taxon>
        <taxon>Pseudomonadota</taxon>
        <taxon>Betaproteobacteria</taxon>
        <taxon>Burkholderiales</taxon>
        <taxon>Oxalobacteraceae</taxon>
        <taxon>Noviherbaspirillum</taxon>
    </lineage>
</organism>
<comment type="caution">
    <text evidence="5">The sequence shown here is derived from an EMBL/GenBank/DDBJ whole genome shotgun (WGS) entry which is preliminary data.</text>
</comment>
<dbReference type="SMART" id="SM00563">
    <property type="entry name" value="PlsC"/>
    <property type="match status" value="1"/>
</dbReference>
<dbReference type="CDD" id="cd05931">
    <property type="entry name" value="FAAL"/>
    <property type="match status" value="1"/>
</dbReference>
<dbReference type="InterPro" id="IPR040097">
    <property type="entry name" value="FAAL/FAAC"/>
</dbReference>
<accession>A0A934T3A6</accession>
<keyword evidence="6" id="KW-1185">Reference proteome</keyword>
<dbReference type="FunFam" id="3.40.50.12780:FF:000013">
    <property type="entry name" value="Long-chain-fatty-acid--AMP ligase FadD32"/>
    <property type="match status" value="1"/>
</dbReference>
<dbReference type="GO" id="GO:0071766">
    <property type="term" value="P:Actinobacterium-type cell wall biogenesis"/>
    <property type="evidence" value="ECO:0007669"/>
    <property type="project" value="UniProtKB-ARBA"/>
</dbReference>
<dbReference type="Gene3D" id="3.30.300.30">
    <property type="match status" value="1"/>
</dbReference>
<dbReference type="CDD" id="cd07989">
    <property type="entry name" value="LPLAT_AGPAT-like"/>
    <property type="match status" value="1"/>
</dbReference>
<dbReference type="InterPro" id="IPR036736">
    <property type="entry name" value="ACP-like_sf"/>
</dbReference>
<dbReference type="Gene3D" id="3.40.50.12780">
    <property type="entry name" value="N-terminal domain of ligase-like"/>
    <property type="match status" value="1"/>
</dbReference>
<dbReference type="PANTHER" id="PTHR22754:SF32">
    <property type="entry name" value="DISCO-INTERACTING PROTEIN 2"/>
    <property type="match status" value="1"/>
</dbReference>
<evidence type="ECO:0000256" key="1">
    <source>
        <dbReference type="ARBA" id="ARBA00006432"/>
    </source>
</evidence>
<keyword evidence="3" id="KW-1133">Transmembrane helix</keyword>
<dbReference type="Pfam" id="PF01553">
    <property type="entry name" value="Acyltransferase"/>
    <property type="match status" value="1"/>
</dbReference>
<dbReference type="AlphaFoldDB" id="A0A934T3A6"/>
<sequence length="941" mass="99984">MGQDREATAPVSGEPAIDAADRLLPLLRQFVADTVPGRTVPVTLVASFERDLGLDSLARAELMLRIGRDFGIDLPPHVISETDNALALLPLLGHGNQPVAPGPAIALPAAAIAGAPAAAQTLVEVLEWHAEHDPERVHVLLQTRGGEEALTYRGLLQRAQDMAGGLALHGLQPGQTVALMLPTGVDYLAAFFGVMLAGAIPVPIYPPARIAQLEDHLKRHRHILGNAGASMLISVPEAAQVTRLLQAAAPSLRTVLTPDELAAAHAAPMRLRPRAADTAFLQYTSGSTGDPKGVILAHANLLANIRALGCAADVRVDDVFVSWLPLYHDMGLIGAWFGSLYYGIPLVLMSPLDFLARPVGWLHAIARRGGTISAAPNFAYELCVRHIDDAAMQGLSLDRWRLALNGAEPVSAATLEAFARRFAPFGLRREALTPVYGLAECSVGLAFPPAGRGPVIDCVDAALLASEGNAVAAREGVTARRLVSCGAPLPGHEVRIVDESGRELPERRVGRLEFRGPSASAGYYRNSAATRALFRNGWLDSGDQAYLAQGEIHIVGRVKDVIKRGGRNLYPYDLEDAVGGLPGVRRGCVAAFAAPGAEGAGERLVVVAETRVTDEARRAVLEENIRGAALDIIGSPIDEVVLAPPHSVLKTSSGKIRRLACRDAYLQGRIGRMNPYRMRARLMLQMAAAPMRVAVRRAGMLGYGVYAWLVFTAMALCFGLPIVVLQQPGIGRRIARAGARLLFALCGAPPVVEGLDRLPRQAHLLAVNHASYLDAILLSATLPASQGYAFVAKQEFATRPGIGALLRGLGTVFIERRDAAHSEEGVARMLRALQRGESLVVFPEGTFRREAGLQGFQAGAFAAAAQAMAPVAVAGINGTRAALRSGTWLPRRAPLHLAIGETVFPDGRCWEEAMRLRDVVRAALMPLAGEFDGTAGAASAV</sequence>
<dbReference type="PROSITE" id="PS50075">
    <property type="entry name" value="CARRIER"/>
    <property type="match status" value="1"/>
</dbReference>